<feature type="compositionally biased region" description="Basic and acidic residues" evidence="6">
    <location>
        <begin position="1"/>
        <end position="23"/>
    </location>
</feature>
<feature type="transmembrane region" description="Helical" evidence="7">
    <location>
        <begin position="47"/>
        <end position="70"/>
    </location>
</feature>
<feature type="transmembrane region" description="Helical" evidence="7">
    <location>
        <begin position="76"/>
        <end position="95"/>
    </location>
</feature>
<sequence>MSATHERYEKFKGKIQRERERSKKYGQSQVHATGKHEKTDTITPLQWVWAIGHFFITISAIVGILAGVTLQGKRPIFMLLYRSTFVAALVTYGMSLRQQLSGELPGFFALLPVETFQYLMLAAIWLISPKHVTKLSQFLPISFMHVMDFSSVYISHKDKTTRAFNWYIEHFSYRVSKAIGYINLFMFVQLFYDCLRFRPFSAISLGFYIVFYRVRLMFAPIARESLEDLFKFVDEKLSQPNTPEFIRSKWQLIKTRTLNSSYSKMAARQQEVSAIEDINAEL</sequence>
<keyword evidence="9" id="KW-1185">Reference proteome</keyword>
<keyword evidence="3 7" id="KW-0812">Transmembrane</keyword>
<evidence type="ECO:0008006" key="10">
    <source>
        <dbReference type="Google" id="ProtNLM"/>
    </source>
</evidence>
<dbReference type="InterPro" id="IPR005344">
    <property type="entry name" value="TMEM33/Pom33"/>
</dbReference>
<dbReference type="GO" id="GO:0071786">
    <property type="term" value="P:endoplasmic reticulum tubular network organization"/>
    <property type="evidence" value="ECO:0007669"/>
    <property type="project" value="TreeGrafter"/>
</dbReference>
<evidence type="ECO:0000256" key="6">
    <source>
        <dbReference type="SAM" id="MobiDB-lite"/>
    </source>
</evidence>
<dbReference type="InterPro" id="IPR051645">
    <property type="entry name" value="PER33/POM33_regulator"/>
</dbReference>
<evidence type="ECO:0000256" key="7">
    <source>
        <dbReference type="SAM" id="Phobius"/>
    </source>
</evidence>
<evidence type="ECO:0000256" key="5">
    <source>
        <dbReference type="ARBA" id="ARBA00023136"/>
    </source>
</evidence>
<gene>
    <name evidence="8" type="ORF">B9G98_04342</name>
</gene>
<comment type="subcellular location">
    <subcellularLocation>
        <location evidence="1">Membrane</location>
        <topology evidence="1">Multi-pass membrane protein</topology>
    </subcellularLocation>
</comment>
<evidence type="ECO:0000256" key="1">
    <source>
        <dbReference type="ARBA" id="ARBA00004141"/>
    </source>
</evidence>
<evidence type="ECO:0000313" key="9">
    <source>
        <dbReference type="Proteomes" id="UP000238350"/>
    </source>
</evidence>
<evidence type="ECO:0000313" key="8">
    <source>
        <dbReference type="EMBL" id="PRT56722.1"/>
    </source>
</evidence>
<feature type="region of interest" description="Disordered" evidence="6">
    <location>
        <begin position="1"/>
        <end position="35"/>
    </location>
</feature>
<comment type="caution">
    <text evidence="8">The sequence shown here is derived from an EMBL/GenBank/DDBJ whole genome shotgun (WGS) entry which is preliminary data.</text>
</comment>
<feature type="transmembrane region" description="Helical" evidence="7">
    <location>
        <begin position="175"/>
        <end position="192"/>
    </location>
</feature>
<comment type="similarity">
    <text evidence="2">Belongs to the PER33/POM33 family.</text>
</comment>
<keyword evidence="5 7" id="KW-0472">Membrane</keyword>
<dbReference type="EMBL" id="NDIQ01000022">
    <property type="protein sequence ID" value="PRT56722.1"/>
    <property type="molecule type" value="Genomic_DNA"/>
</dbReference>
<evidence type="ECO:0000256" key="2">
    <source>
        <dbReference type="ARBA" id="ARBA00007322"/>
    </source>
</evidence>
<accession>A0A2T0FP05</accession>
<dbReference type="OrthoDB" id="5581259at2759"/>
<dbReference type="AlphaFoldDB" id="A0A2T0FP05"/>
<reference evidence="8 9" key="1">
    <citation type="submission" date="2017-04" db="EMBL/GenBank/DDBJ databases">
        <title>Genome sequencing of [Candida] sorbophila.</title>
        <authorList>
            <person name="Ahn J.O."/>
        </authorList>
    </citation>
    <scope>NUCLEOTIDE SEQUENCE [LARGE SCALE GENOMIC DNA]</scope>
    <source>
        <strain evidence="8 9">DS02</strain>
    </source>
</reference>
<organism evidence="8 9">
    <name type="scientific">Wickerhamiella sorbophila</name>
    <dbReference type="NCBI Taxonomy" id="45607"/>
    <lineage>
        <taxon>Eukaryota</taxon>
        <taxon>Fungi</taxon>
        <taxon>Dikarya</taxon>
        <taxon>Ascomycota</taxon>
        <taxon>Saccharomycotina</taxon>
        <taxon>Dipodascomycetes</taxon>
        <taxon>Dipodascales</taxon>
        <taxon>Trichomonascaceae</taxon>
        <taxon>Wickerhamiella</taxon>
    </lineage>
</organism>
<dbReference type="PANTHER" id="PTHR12703">
    <property type="entry name" value="TRANSMEMBRANE PROTEIN 33"/>
    <property type="match status" value="1"/>
</dbReference>
<dbReference type="GO" id="GO:0016020">
    <property type="term" value="C:membrane"/>
    <property type="evidence" value="ECO:0007669"/>
    <property type="project" value="UniProtKB-SubCell"/>
</dbReference>
<evidence type="ECO:0000256" key="3">
    <source>
        <dbReference type="ARBA" id="ARBA00022692"/>
    </source>
</evidence>
<feature type="transmembrane region" description="Helical" evidence="7">
    <location>
        <begin position="198"/>
        <end position="214"/>
    </location>
</feature>
<dbReference type="GO" id="GO:0005783">
    <property type="term" value="C:endoplasmic reticulum"/>
    <property type="evidence" value="ECO:0007669"/>
    <property type="project" value="TreeGrafter"/>
</dbReference>
<dbReference type="RefSeq" id="XP_024666667.1">
    <property type="nucleotide sequence ID" value="XM_024810899.1"/>
</dbReference>
<proteinExistence type="inferred from homology"/>
<protein>
    <recommendedName>
        <fullName evidence="10">Nucleoporin POM33</fullName>
    </recommendedName>
</protein>
<feature type="transmembrane region" description="Helical" evidence="7">
    <location>
        <begin position="107"/>
        <end position="128"/>
    </location>
</feature>
<name>A0A2T0FP05_9ASCO</name>
<dbReference type="Proteomes" id="UP000238350">
    <property type="component" value="Unassembled WGS sequence"/>
</dbReference>
<dbReference type="GeneID" id="36518090"/>
<keyword evidence="4 7" id="KW-1133">Transmembrane helix</keyword>
<dbReference type="GO" id="GO:0061024">
    <property type="term" value="P:membrane organization"/>
    <property type="evidence" value="ECO:0007669"/>
    <property type="project" value="TreeGrafter"/>
</dbReference>
<evidence type="ECO:0000256" key="4">
    <source>
        <dbReference type="ARBA" id="ARBA00022989"/>
    </source>
</evidence>
<dbReference type="PANTHER" id="PTHR12703:SF4">
    <property type="entry name" value="TRANSMEMBRANE PROTEIN 33"/>
    <property type="match status" value="1"/>
</dbReference>
<dbReference type="Pfam" id="PF03661">
    <property type="entry name" value="TMEM33_Pom33"/>
    <property type="match status" value="1"/>
</dbReference>